<dbReference type="Proteomes" id="UP000694850">
    <property type="component" value="Unplaced"/>
</dbReference>
<reference evidence="2" key="1">
    <citation type="submission" date="2025-08" db="UniProtKB">
        <authorList>
            <consortium name="RefSeq"/>
        </authorList>
    </citation>
    <scope>IDENTIFICATION</scope>
</reference>
<sequence>MDFKIEHTWDGFPVKHEPVLVRLSPGDRGVMMEVSAPFFNDPPAPLGEPGKPFNELWDYEVLLSFFFFLNNKHEEWLNFIFDSHGQHLVLLLSGRRNVWKHGLALSYKVSRKQTKWEGKAYLPWCYFPPNVTKFNSFAIHGSKDKRSYEALYPVPQHELQEGQKPDFHRLEYFKPFDFNTLFGEEWKQPKSDLWLIEKN</sequence>
<proteinExistence type="predicted"/>
<evidence type="ECO:0000313" key="1">
    <source>
        <dbReference type="Proteomes" id="UP000694850"/>
    </source>
</evidence>
<organism evidence="1 2">
    <name type="scientific">Orycteropus afer afer</name>
    <dbReference type="NCBI Taxonomy" id="1230840"/>
    <lineage>
        <taxon>Eukaryota</taxon>
        <taxon>Metazoa</taxon>
        <taxon>Chordata</taxon>
        <taxon>Craniata</taxon>
        <taxon>Vertebrata</taxon>
        <taxon>Euteleostomi</taxon>
        <taxon>Mammalia</taxon>
        <taxon>Eutheria</taxon>
        <taxon>Afrotheria</taxon>
        <taxon>Tubulidentata</taxon>
        <taxon>Orycteropodidae</taxon>
        <taxon>Orycteropus</taxon>
    </lineage>
</organism>
<name>A0AC54Z9Z5_ORYAF</name>
<dbReference type="RefSeq" id="XP_042638490.1">
    <property type="nucleotide sequence ID" value="XM_042782556.1"/>
</dbReference>
<accession>A0AC54Z9Z5</accession>
<protein>
    <submittedName>
        <fullName evidence="2">UPF0462 protein C4orf33</fullName>
    </submittedName>
</protein>
<keyword evidence="1" id="KW-1185">Reference proteome</keyword>
<evidence type="ECO:0000313" key="2">
    <source>
        <dbReference type="RefSeq" id="XP_042638490.1"/>
    </source>
</evidence>
<gene>
    <name evidence="2" type="primary">LOC103207397</name>
</gene>